<sequence>MRQTSSSRPGFTLVELLVVIAIIGVLVGLLLPAVQSAREAARRMSCSNNAKQIGLALHNYHSAFNNLPAMMGGSRGETNIGDSTRSNQLRLSYLVPLLPFIEQQPLWDQISNPMAVKTNGDPKNPPWPSMGPAPWRGDYRPWATDVSSFRCPSDPGVGSPALGRCNYANCMGDAVEYLDVGAYQWVTPNNFSTGNVEQINVSGRGMFVCREYKKFRDVVDGLSNTIMVGEILSDSGTRDIRTAPADGPGSGPLRDNPSWALDQGLIDPNRPLYWLPDTNLTTDQSTGGDGNWSSRARGFRWSDGCHQFTGFNTILPPNSETVSRTGNDNTWGIYPPSSQHPGGVHVVMGDGAVKFITDAIDAGDRRAKTVYKAAGNAGIASPYGVWGAMGTRASRETYDSTDL</sequence>
<feature type="domain" description="DUF1559" evidence="3">
    <location>
        <begin position="35"/>
        <end position="362"/>
    </location>
</feature>
<name>A0A5C5Y1V3_9PLAN</name>
<dbReference type="InterPro" id="IPR011453">
    <property type="entry name" value="DUF1559"/>
</dbReference>
<keyword evidence="2" id="KW-0812">Transmembrane</keyword>
<evidence type="ECO:0000256" key="2">
    <source>
        <dbReference type="SAM" id="Phobius"/>
    </source>
</evidence>
<dbReference type="SUPFAM" id="SSF54523">
    <property type="entry name" value="Pili subunits"/>
    <property type="match status" value="1"/>
</dbReference>
<dbReference type="PANTHER" id="PTHR30093:SF2">
    <property type="entry name" value="TYPE II SECRETION SYSTEM PROTEIN H"/>
    <property type="match status" value="1"/>
</dbReference>
<dbReference type="NCBIfam" id="TIGR04294">
    <property type="entry name" value="pre_pil_HX9DG"/>
    <property type="match status" value="1"/>
</dbReference>
<dbReference type="OrthoDB" id="241541at2"/>
<feature type="region of interest" description="Disordered" evidence="1">
    <location>
        <begin position="238"/>
        <end position="260"/>
    </location>
</feature>
<dbReference type="InterPro" id="IPR012902">
    <property type="entry name" value="N_methyl_site"/>
</dbReference>
<comment type="caution">
    <text evidence="4">The sequence shown here is derived from an EMBL/GenBank/DDBJ whole genome shotgun (WGS) entry which is preliminary data.</text>
</comment>
<dbReference type="Pfam" id="PF07963">
    <property type="entry name" value="N_methyl"/>
    <property type="match status" value="1"/>
</dbReference>
<dbReference type="PANTHER" id="PTHR30093">
    <property type="entry name" value="GENERAL SECRETION PATHWAY PROTEIN G"/>
    <property type="match status" value="1"/>
</dbReference>
<evidence type="ECO:0000256" key="1">
    <source>
        <dbReference type="SAM" id="MobiDB-lite"/>
    </source>
</evidence>
<organism evidence="4 5">
    <name type="scientific">Crateriforma conspicua</name>
    <dbReference type="NCBI Taxonomy" id="2527996"/>
    <lineage>
        <taxon>Bacteria</taxon>
        <taxon>Pseudomonadati</taxon>
        <taxon>Planctomycetota</taxon>
        <taxon>Planctomycetia</taxon>
        <taxon>Planctomycetales</taxon>
        <taxon>Planctomycetaceae</taxon>
        <taxon>Crateriforma</taxon>
    </lineage>
</organism>
<dbReference type="InterPro" id="IPR045584">
    <property type="entry name" value="Pilin-like"/>
</dbReference>
<dbReference type="RefSeq" id="WP_145298589.1">
    <property type="nucleotide sequence ID" value="NZ_CP036319.1"/>
</dbReference>
<feature type="transmembrane region" description="Helical" evidence="2">
    <location>
        <begin position="12"/>
        <end position="34"/>
    </location>
</feature>
<evidence type="ECO:0000313" key="4">
    <source>
        <dbReference type="EMBL" id="TWT69130.1"/>
    </source>
</evidence>
<dbReference type="Pfam" id="PF07596">
    <property type="entry name" value="SBP_bac_10"/>
    <property type="match status" value="1"/>
</dbReference>
<protein>
    <recommendedName>
        <fullName evidence="3">DUF1559 domain-containing protein</fullName>
    </recommendedName>
</protein>
<dbReference type="InterPro" id="IPR027558">
    <property type="entry name" value="Pre_pil_HX9DG_C"/>
</dbReference>
<reference evidence="4 5" key="1">
    <citation type="submission" date="2019-02" db="EMBL/GenBank/DDBJ databases">
        <title>Deep-cultivation of Planctomycetes and their phenomic and genomic characterization uncovers novel biology.</title>
        <authorList>
            <person name="Wiegand S."/>
            <person name="Jogler M."/>
            <person name="Boedeker C."/>
            <person name="Pinto D."/>
            <person name="Vollmers J."/>
            <person name="Rivas-Marin E."/>
            <person name="Kohn T."/>
            <person name="Peeters S.H."/>
            <person name="Heuer A."/>
            <person name="Rast P."/>
            <person name="Oberbeckmann S."/>
            <person name="Bunk B."/>
            <person name="Jeske O."/>
            <person name="Meyerdierks A."/>
            <person name="Storesund J.E."/>
            <person name="Kallscheuer N."/>
            <person name="Luecker S."/>
            <person name="Lage O.M."/>
            <person name="Pohl T."/>
            <person name="Merkel B.J."/>
            <person name="Hornburger P."/>
            <person name="Mueller R.-W."/>
            <person name="Bruemmer F."/>
            <person name="Labrenz M."/>
            <person name="Spormann A.M."/>
            <person name="Op Den Camp H."/>
            <person name="Overmann J."/>
            <person name="Amann R."/>
            <person name="Jetten M.S.M."/>
            <person name="Mascher T."/>
            <person name="Medema M.H."/>
            <person name="Devos D.P."/>
            <person name="Kaster A.-K."/>
            <person name="Ovreas L."/>
            <person name="Rohde M."/>
            <person name="Galperin M.Y."/>
            <person name="Jogler C."/>
        </authorList>
    </citation>
    <scope>NUCLEOTIDE SEQUENCE [LARGE SCALE GENOMIC DNA]</scope>
    <source>
        <strain evidence="4 5">Pan14r</strain>
    </source>
</reference>
<evidence type="ECO:0000259" key="3">
    <source>
        <dbReference type="Pfam" id="PF07596"/>
    </source>
</evidence>
<dbReference type="AlphaFoldDB" id="A0A5C5Y1V3"/>
<gene>
    <name evidence="4" type="ORF">Pan14r_14140</name>
</gene>
<proteinExistence type="predicted"/>
<dbReference type="Gene3D" id="3.30.700.10">
    <property type="entry name" value="Glycoprotein, Type 4 Pilin"/>
    <property type="match status" value="1"/>
</dbReference>
<dbReference type="Proteomes" id="UP000317238">
    <property type="component" value="Unassembled WGS sequence"/>
</dbReference>
<keyword evidence="2" id="KW-0472">Membrane</keyword>
<dbReference type="NCBIfam" id="TIGR02532">
    <property type="entry name" value="IV_pilin_GFxxxE"/>
    <property type="match status" value="1"/>
</dbReference>
<dbReference type="EMBL" id="SJPL01000001">
    <property type="protein sequence ID" value="TWT69130.1"/>
    <property type="molecule type" value="Genomic_DNA"/>
</dbReference>
<keyword evidence="5" id="KW-1185">Reference proteome</keyword>
<keyword evidence="2" id="KW-1133">Transmembrane helix</keyword>
<evidence type="ECO:0000313" key="5">
    <source>
        <dbReference type="Proteomes" id="UP000317238"/>
    </source>
</evidence>
<accession>A0A5C5Y1V3</accession>